<feature type="compositionally biased region" description="Low complexity" evidence="8">
    <location>
        <begin position="354"/>
        <end position="366"/>
    </location>
</feature>
<feature type="region of interest" description="Disordered" evidence="8">
    <location>
        <begin position="354"/>
        <end position="381"/>
    </location>
</feature>
<accession>A0A2V0NQ05</accession>
<feature type="domain" description="Amine oxidase" evidence="9">
    <location>
        <begin position="19"/>
        <end position="310"/>
    </location>
</feature>
<comment type="cofactor">
    <cofactor evidence="1">
        <name>FAD</name>
        <dbReference type="ChEBI" id="CHEBI:57692"/>
    </cofactor>
</comment>
<dbReference type="FunCoup" id="A0A2V0NQ05">
    <property type="interactions" value="844"/>
</dbReference>
<keyword evidence="5" id="KW-0285">Flavoprotein</keyword>
<dbReference type="Proteomes" id="UP000247498">
    <property type="component" value="Unassembled WGS sequence"/>
</dbReference>
<feature type="region of interest" description="Disordered" evidence="8">
    <location>
        <begin position="616"/>
        <end position="648"/>
    </location>
</feature>
<dbReference type="InterPro" id="IPR036188">
    <property type="entry name" value="FAD/NAD-bd_sf"/>
</dbReference>
<organism evidence="10 11">
    <name type="scientific">Raphidocelis subcapitata</name>
    <dbReference type="NCBI Taxonomy" id="307507"/>
    <lineage>
        <taxon>Eukaryota</taxon>
        <taxon>Viridiplantae</taxon>
        <taxon>Chlorophyta</taxon>
        <taxon>core chlorophytes</taxon>
        <taxon>Chlorophyceae</taxon>
        <taxon>CS clade</taxon>
        <taxon>Sphaeropleales</taxon>
        <taxon>Selenastraceae</taxon>
        <taxon>Raphidocelis</taxon>
    </lineage>
</organism>
<keyword evidence="4" id="KW-0963">Cytoplasm</keyword>
<reference evidence="10 11" key="1">
    <citation type="journal article" date="2018" name="Sci. Rep.">
        <title>Raphidocelis subcapitata (=Pseudokirchneriella subcapitata) provides an insight into genome evolution and environmental adaptations in the Sphaeropleales.</title>
        <authorList>
            <person name="Suzuki S."/>
            <person name="Yamaguchi H."/>
            <person name="Nakajima N."/>
            <person name="Kawachi M."/>
        </authorList>
    </citation>
    <scope>NUCLEOTIDE SEQUENCE [LARGE SCALE GENOMIC DNA]</scope>
    <source>
        <strain evidence="10 11">NIES-35</strain>
    </source>
</reference>
<evidence type="ECO:0000313" key="10">
    <source>
        <dbReference type="EMBL" id="GBF89359.1"/>
    </source>
</evidence>
<dbReference type="OrthoDB" id="2019015at2759"/>
<evidence type="ECO:0000256" key="5">
    <source>
        <dbReference type="ARBA" id="ARBA00022630"/>
    </source>
</evidence>
<comment type="similarity">
    <text evidence="3">Belongs to the flavin monoamine oxidase family.</text>
</comment>
<evidence type="ECO:0000256" key="3">
    <source>
        <dbReference type="ARBA" id="ARBA00005995"/>
    </source>
</evidence>
<dbReference type="InterPro" id="IPR002937">
    <property type="entry name" value="Amino_oxidase"/>
</dbReference>
<keyword evidence="6" id="KW-0274">FAD</keyword>
<feature type="compositionally biased region" description="Low complexity" evidence="8">
    <location>
        <begin position="637"/>
        <end position="648"/>
    </location>
</feature>
<dbReference type="SUPFAM" id="SSF54373">
    <property type="entry name" value="FAD-linked reductases, C-terminal domain"/>
    <property type="match status" value="1"/>
</dbReference>
<proteinExistence type="inferred from homology"/>
<dbReference type="EMBL" id="BDRX01000009">
    <property type="protein sequence ID" value="GBF89359.1"/>
    <property type="molecule type" value="Genomic_DNA"/>
</dbReference>
<feature type="region of interest" description="Disordered" evidence="8">
    <location>
        <begin position="403"/>
        <end position="510"/>
    </location>
</feature>
<comment type="subcellular location">
    <subcellularLocation>
        <location evidence="2">Cytoplasm</location>
    </subcellularLocation>
</comment>
<dbReference type="STRING" id="307507.A0A2V0NQ05"/>
<protein>
    <recommendedName>
        <fullName evidence="9">Amine oxidase domain-containing protein</fullName>
    </recommendedName>
</protein>
<comment type="caution">
    <text evidence="10">The sequence shown here is derived from an EMBL/GenBank/DDBJ whole genome shotgun (WGS) entry which is preliminary data.</text>
</comment>
<dbReference type="AlphaFoldDB" id="A0A2V0NQ05"/>
<evidence type="ECO:0000256" key="2">
    <source>
        <dbReference type="ARBA" id="ARBA00004496"/>
    </source>
</evidence>
<evidence type="ECO:0000256" key="7">
    <source>
        <dbReference type="ARBA" id="ARBA00023002"/>
    </source>
</evidence>
<evidence type="ECO:0000256" key="4">
    <source>
        <dbReference type="ARBA" id="ARBA00022490"/>
    </source>
</evidence>
<evidence type="ECO:0000256" key="8">
    <source>
        <dbReference type="SAM" id="MobiDB-lite"/>
    </source>
</evidence>
<evidence type="ECO:0000313" key="11">
    <source>
        <dbReference type="Proteomes" id="UP000247498"/>
    </source>
</evidence>
<name>A0A2V0NQ05_9CHLO</name>
<dbReference type="PANTHER" id="PTHR10742">
    <property type="entry name" value="FLAVIN MONOAMINE OXIDASE"/>
    <property type="match status" value="1"/>
</dbReference>
<sequence>MEAAKPPPKRVLVLGAGWAGLSAARALLDGAPPGAVEVTVIEATDQVGGRARAAVLPGSGLVELGATWFHGTKGNPVYDFAASKGVVPPPPPAPTTTRQQTAAGGGGGEGGGPAAPAVAALVAARADRWGVELVRPGAAAPLAGAERAAAVAAMSEYGEALEDLGSDEEGEDPGPGGSGGAAPPRTFGDALRARFDKAVARQAGPEAAAAFAEGWACRERLQRAYDGFHASDDAAAAFAQEYCDLEGENVPVPGGYQHLAELLAEGLPIRLGCPVSRVDWRGPSPAVVLESGEALAADAVVVTFSLGVLKAAVAASDAAASDGAASDGAAAASDGAAAAASDGAAAAAASDAAAPGGAAAGAGDAPPAEPSLVFDPPLPPSKADPIRKLRIGLVNKVFFELDGEGPEQESPAAGSNPSGSAPAPGAGGKAEGAHEAFTPQPPPLAYSSRPHPAAVSTASGGAGGGGGGGGGAAEEGLIGPRRRLQPGGLAAMTTPAEGSGGADGEPGATAAGAGAAAAAAGPVLTSYCFLWPSRRELWGVGGTTAAAAAGGGGADGGLLPLRAGWPADLPAWDPVFAGPPAPGVPAGCEWVYGLHSWRYSDGPEWIKPPAAAAADGLQPAAASAADEEEEEEEKEAGSALSAAARAAPGGFRPRAPFWRRAWSRPAPGRRGRAAVLWVTGRAALAAESMSAAELAAGAAALLGAFPAVPRPAGAPGAPALRAHRSGWCQDRFFLGSYSYPGPDADGGAVDALAAPLACGGAAGGAGGAGGGGAAGGLLCFAGEATCRAHQGTVHGAFLSGRREAARLLRAWGLGEGPMRLGPK</sequence>
<feature type="compositionally biased region" description="Acidic residues" evidence="8">
    <location>
        <begin position="625"/>
        <end position="634"/>
    </location>
</feature>
<evidence type="ECO:0000256" key="6">
    <source>
        <dbReference type="ARBA" id="ARBA00022827"/>
    </source>
</evidence>
<evidence type="ECO:0000256" key="1">
    <source>
        <dbReference type="ARBA" id="ARBA00001974"/>
    </source>
</evidence>
<dbReference type="SUPFAM" id="SSF51905">
    <property type="entry name" value="FAD/NAD(P)-binding domain"/>
    <property type="match status" value="1"/>
</dbReference>
<feature type="compositionally biased region" description="Gly residues" evidence="8">
    <location>
        <begin position="103"/>
        <end position="112"/>
    </location>
</feature>
<dbReference type="GO" id="GO:0005737">
    <property type="term" value="C:cytoplasm"/>
    <property type="evidence" value="ECO:0007669"/>
    <property type="project" value="UniProtKB-SubCell"/>
</dbReference>
<dbReference type="PANTHER" id="PTHR10742:SF405">
    <property type="entry name" value="PEROXISOMAL N(1)-ACETYL-SPERMINE_SPERMIDINE OXIDASE"/>
    <property type="match status" value="1"/>
</dbReference>
<feature type="compositionally biased region" description="Low complexity" evidence="8">
    <location>
        <begin position="409"/>
        <end position="424"/>
    </location>
</feature>
<dbReference type="InParanoid" id="A0A2V0NQ05"/>
<dbReference type="Gene3D" id="3.90.660.10">
    <property type="match status" value="1"/>
</dbReference>
<dbReference type="Gene3D" id="3.50.50.60">
    <property type="entry name" value="FAD/NAD(P)-binding domain"/>
    <property type="match status" value="3"/>
</dbReference>
<feature type="domain" description="Amine oxidase" evidence="9">
    <location>
        <begin position="652"/>
        <end position="808"/>
    </location>
</feature>
<keyword evidence="7" id="KW-0560">Oxidoreductase</keyword>
<feature type="region of interest" description="Disordered" evidence="8">
    <location>
        <begin position="87"/>
        <end position="112"/>
    </location>
</feature>
<evidence type="ECO:0000259" key="9">
    <source>
        <dbReference type="Pfam" id="PF01593"/>
    </source>
</evidence>
<dbReference type="Pfam" id="PF01593">
    <property type="entry name" value="Amino_oxidase"/>
    <property type="match status" value="2"/>
</dbReference>
<feature type="compositionally biased region" description="Gly residues" evidence="8">
    <location>
        <begin position="460"/>
        <end position="473"/>
    </location>
</feature>
<dbReference type="GO" id="GO:0046592">
    <property type="term" value="F:polyamine oxidase activity"/>
    <property type="evidence" value="ECO:0007669"/>
    <property type="project" value="TreeGrafter"/>
</dbReference>
<keyword evidence="11" id="KW-1185">Reference proteome</keyword>
<gene>
    <name evidence="10" type="ORF">Rsub_02237</name>
</gene>
<feature type="region of interest" description="Disordered" evidence="8">
    <location>
        <begin position="164"/>
        <end position="187"/>
    </location>
</feature>
<dbReference type="InterPro" id="IPR050281">
    <property type="entry name" value="Flavin_monoamine_oxidase"/>
</dbReference>